<proteinExistence type="predicted"/>
<feature type="chain" id="PRO_5043131397" evidence="3">
    <location>
        <begin position="24"/>
        <end position="350"/>
    </location>
</feature>
<gene>
    <name evidence="4" type="ORF">HDID_LOCUS7365</name>
</gene>
<dbReference type="EMBL" id="UYSG01010929">
    <property type="protein sequence ID" value="VDL59683.1"/>
    <property type="molecule type" value="Genomic_DNA"/>
</dbReference>
<feature type="transmembrane region" description="Helical" evidence="2">
    <location>
        <begin position="290"/>
        <end position="310"/>
    </location>
</feature>
<reference evidence="4 5" key="2">
    <citation type="submission" date="2018-11" db="EMBL/GenBank/DDBJ databases">
        <authorList>
            <consortium name="Pathogen Informatics"/>
        </authorList>
    </citation>
    <scope>NUCLEOTIDE SEQUENCE [LARGE SCALE GENOMIC DNA]</scope>
</reference>
<dbReference type="AlphaFoldDB" id="A0A0R3SQL1"/>
<keyword evidence="2" id="KW-0472">Membrane</keyword>
<keyword evidence="2" id="KW-1133">Transmembrane helix</keyword>
<evidence type="ECO:0000313" key="5">
    <source>
        <dbReference type="Proteomes" id="UP000274504"/>
    </source>
</evidence>
<evidence type="ECO:0000313" key="4">
    <source>
        <dbReference type="EMBL" id="VDL59683.1"/>
    </source>
</evidence>
<dbReference type="OrthoDB" id="6273080at2759"/>
<evidence type="ECO:0000256" key="3">
    <source>
        <dbReference type="SAM" id="SignalP"/>
    </source>
</evidence>
<evidence type="ECO:0000256" key="1">
    <source>
        <dbReference type="SAM" id="MobiDB-lite"/>
    </source>
</evidence>
<evidence type="ECO:0000256" key="2">
    <source>
        <dbReference type="SAM" id="Phobius"/>
    </source>
</evidence>
<dbReference type="WBParaSite" id="HDID_0000736701-mRNA-1">
    <property type="protein sequence ID" value="HDID_0000736701-mRNA-1"/>
    <property type="gene ID" value="HDID_0000736701"/>
</dbReference>
<dbReference type="Proteomes" id="UP000274504">
    <property type="component" value="Unassembled WGS sequence"/>
</dbReference>
<keyword evidence="2" id="KW-0812">Transmembrane</keyword>
<sequence>MTGLILILFYIFVTLNGSVIVSAVNDTQCYCGYQQSGNAMMLRCVSNKADLPSSIFTPVFCHRSGETVRIGDSKMLTPSESPGLIIEPGGLSRLQDGGSVSILQLNLPLQARLLDALAFTGLPDLKNLYAWRSPIGLEACGLAVFPRLENLVINCKSNFDRYLTFGSAFKSVRLTECQGRKLQFICTRCSQQPEVSVLRIFSGPPLASKNLGFTNNFNSNLTLPSCQLGVCSEDHLCRNNMALKLVLSNSLQSITPTSNTTISPQKTIAESEIITSAPQPQNGQLFLTKFLPIFLLISIVSCIISTVLCLRISRAFKRKGVNQSPLDMRVTNSSSWSSSTPLNEPKAHRP</sequence>
<reference evidence="6" key="1">
    <citation type="submission" date="2017-02" db="UniProtKB">
        <authorList>
            <consortium name="WormBaseParasite"/>
        </authorList>
    </citation>
    <scope>IDENTIFICATION</scope>
</reference>
<name>A0A0R3SQL1_HYMDI</name>
<protein>
    <submittedName>
        <fullName evidence="4 6">Uncharacterized protein</fullName>
    </submittedName>
</protein>
<feature type="signal peptide" evidence="3">
    <location>
        <begin position="1"/>
        <end position="23"/>
    </location>
</feature>
<organism evidence="6">
    <name type="scientific">Hymenolepis diminuta</name>
    <name type="common">Rat tapeworm</name>
    <dbReference type="NCBI Taxonomy" id="6216"/>
    <lineage>
        <taxon>Eukaryota</taxon>
        <taxon>Metazoa</taxon>
        <taxon>Spiralia</taxon>
        <taxon>Lophotrochozoa</taxon>
        <taxon>Platyhelminthes</taxon>
        <taxon>Cestoda</taxon>
        <taxon>Eucestoda</taxon>
        <taxon>Cyclophyllidea</taxon>
        <taxon>Hymenolepididae</taxon>
        <taxon>Hymenolepis</taxon>
    </lineage>
</organism>
<accession>A0A0R3SQL1</accession>
<feature type="region of interest" description="Disordered" evidence="1">
    <location>
        <begin position="329"/>
        <end position="350"/>
    </location>
</feature>
<keyword evidence="3" id="KW-0732">Signal</keyword>
<evidence type="ECO:0000313" key="6">
    <source>
        <dbReference type="WBParaSite" id="HDID_0000736701-mRNA-1"/>
    </source>
</evidence>